<dbReference type="InterPro" id="IPR003654">
    <property type="entry name" value="OAR_dom"/>
</dbReference>
<comment type="caution">
    <text evidence="4">The sequence shown here is derived from an EMBL/GenBank/DDBJ whole genome shotgun (WGS) entry which is preliminary data.</text>
</comment>
<gene>
    <name evidence="4" type="ORF">ElyMa_006487700</name>
</gene>
<dbReference type="EMBL" id="BMAT01013026">
    <property type="protein sequence ID" value="GFS04133.1"/>
    <property type="molecule type" value="Genomic_DNA"/>
</dbReference>
<dbReference type="AlphaFoldDB" id="A0AAV4I3K2"/>
<reference evidence="4 5" key="1">
    <citation type="journal article" date="2021" name="Elife">
        <title>Chloroplast acquisition without the gene transfer in kleptoplastic sea slugs, Plakobranchus ocellatus.</title>
        <authorList>
            <person name="Maeda T."/>
            <person name="Takahashi S."/>
            <person name="Yoshida T."/>
            <person name="Shimamura S."/>
            <person name="Takaki Y."/>
            <person name="Nagai Y."/>
            <person name="Toyoda A."/>
            <person name="Suzuki Y."/>
            <person name="Arimoto A."/>
            <person name="Ishii H."/>
            <person name="Satoh N."/>
            <person name="Nishiyama T."/>
            <person name="Hasebe M."/>
            <person name="Maruyama T."/>
            <person name="Minagawa J."/>
            <person name="Obokata J."/>
            <person name="Shigenobu S."/>
        </authorList>
    </citation>
    <scope>NUCLEOTIDE SEQUENCE [LARGE SCALE GENOMIC DNA]</scope>
</reference>
<keyword evidence="5" id="KW-1185">Reference proteome</keyword>
<dbReference type="Proteomes" id="UP000762676">
    <property type="component" value="Unassembled WGS sequence"/>
</dbReference>
<evidence type="ECO:0000259" key="3">
    <source>
        <dbReference type="PROSITE" id="PS50803"/>
    </source>
</evidence>
<accession>A0AAV4I3K2</accession>
<protein>
    <recommendedName>
        <fullName evidence="3">OAR domain-containing protein</fullName>
    </recommendedName>
</protein>
<dbReference type="PROSITE" id="PS50803">
    <property type="entry name" value="OAR"/>
    <property type="match status" value="1"/>
</dbReference>
<evidence type="ECO:0000313" key="5">
    <source>
        <dbReference type="Proteomes" id="UP000762676"/>
    </source>
</evidence>
<sequence length="304" mass="33484">MSGVCNTPKTEEGYAEEDDEEDGIICTDDESDNDTEMQNLKERIDEPQNYGLDENVRSKTKCFRPAGALVRPWSSEECFSTKQAIAPCPTVAPVARESPRHTVASSATGITIKENPFDEAFSNKELNTDSHNDIVKLRAVEPYTSSPEVNHTPSTSEYPSRLGNQGSPISQLPIFSPSTAIAHPFNSISSSLCHSINSAKSHSQSVRLSSLPTCPRLPSFHQWSSQPYYPYSPLSDMFFRNSFPQAHQQLLFSAPRMLPSAGASANTMLEDSKDLVLTSSIESLRLRARHHAACLGLLHNSPRT</sequence>
<evidence type="ECO:0000256" key="2">
    <source>
        <dbReference type="SAM" id="MobiDB-lite"/>
    </source>
</evidence>
<feature type="region of interest" description="Disordered" evidence="2">
    <location>
        <begin position="1"/>
        <end position="36"/>
    </location>
</feature>
<feature type="compositionally biased region" description="Acidic residues" evidence="2">
    <location>
        <begin position="13"/>
        <end position="35"/>
    </location>
</feature>
<comment type="subcellular location">
    <subcellularLocation>
        <location evidence="1">Nucleus</location>
    </subcellularLocation>
</comment>
<feature type="domain" description="OAR" evidence="3">
    <location>
        <begin position="279"/>
        <end position="292"/>
    </location>
</feature>
<feature type="region of interest" description="Disordered" evidence="2">
    <location>
        <begin position="144"/>
        <end position="163"/>
    </location>
</feature>
<evidence type="ECO:0000313" key="4">
    <source>
        <dbReference type="EMBL" id="GFS04133.1"/>
    </source>
</evidence>
<proteinExistence type="predicted"/>
<dbReference type="GO" id="GO:0005634">
    <property type="term" value="C:nucleus"/>
    <property type="evidence" value="ECO:0007669"/>
    <property type="project" value="UniProtKB-SubCell"/>
</dbReference>
<name>A0AAV4I3K2_9GAST</name>
<evidence type="ECO:0000256" key="1">
    <source>
        <dbReference type="ARBA" id="ARBA00004123"/>
    </source>
</evidence>
<organism evidence="4 5">
    <name type="scientific">Elysia marginata</name>
    <dbReference type="NCBI Taxonomy" id="1093978"/>
    <lineage>
        <taxon>Eukaryota</taxon>
        <taxon>Metazoa</taxon>
        <taxon>Spiralia</taxon>
        <taxon>Lophotrochozoa</taxon>
        <taxon>Mollusca</taxon>
        <taxon>Gastropoda</taxon>
        <taxon>Heterobranchia</taxon>
        <taxon>Euthyneura</taxon>
        <taxon>Panpulmonata</taxon>
        <taxon>Sacoglossa</taxon>
        <taxon>Placobranchoidea</taxon>
        <taxon>Plakobranchidae</taxon>
        <taxon>Elysia</taxon>
    </lineage>
</organism>